<comment type="catalytic activity">
    <reaction evidence="6">
        <text>precorrin-2 + NAD(+) = sirohydrochlorin + NADH + 2 H(+)</text>
        <dbReference type="Rhea" id="RHEA:15613"/>
        <dbReference type="ChEBI" id="CHEBI:15378"/>
        <dbReference type="ChEBI" id="CHEBI:57540"/>
        <dbReference type="ChEBI" id="CHEBI:57945"/>
        <dbReference type="ChEBI" id="CHEBI:58351"/>
        <dbReference type="ChEBI" id="CHEBI:58827"/>
        <dbReference type="EC" id="1.3.1.76"/>
    </reaction>
</comment>
<evidence type="ECO:0000313" key="9">
    <source>
        <dbReference type="Proteomes" id="UP000466966"/>
    </source>
</evidence>
<dbReference type="SUPFAM" id="SSF51735">
    <property type="entry name" value="NAD(P)-binding Rossmann-fold domains"/>
    <property type="match status" value="1"/>
</dbReference>
<dbReference type="InterPro" id="IPR036291">
    <property type="entry name" value="NAD(P)-bd_dom_sf"/>
</dbReference>
<dbReference type="NCBIfam" id="TIGR01470">
    <property type="entry name" value="cysG_Nterm"/>
    <property type="match status" value="1"/>
</dbReference>
<dbReference type="EMBL" id="WTYV01000002">
    <property type="protein sequence ID" value="MXO71269.1"/>
    <property type="molecule type" value="Genomic_DNA"/>
</dbReference>
<dbReference type="UniPathway" id="UPA00262">
    <property type="reaction ID" value="UER00222"/>
</dbReference>
<dbReference type="Pfam" id="PF13241">
    <property type="entry name" value="NAD_binding_7"/>
    <property type="match status" value="1"/>
</dbReference>
<dbReference type="InterPro" id="IPR014777">
    <property type="entry name" value="4pyrrole_Mease_sub1"/>
</dbReference>
<evidence type="ECO:0000256" key="3">
    <source>
        <dbReference type="ARBA" id="ARBA00023002"/>
    </source>
</evidence>
<evidence type="ECO:0000313" key="8">
    <source>
        <dbReference type="EMBL" id="MXO71269.1"/>
    </source>
</evidence>
<dbReference type="Gene3D" id="3.40.1010.10">
    <property type="entry name" value="Cobalt-precorrin-4 Transmethylase, Domain 1"/>
    <property type="match status" value="1"/>
</dbReference>
<dbReference type="PANTHER" id="PTHR35330:SF1">
    <property type="entry name" value="SIROHEME BIOSYNTHESIS PROTEIN MET8"/>
    <property type="match status" value="1"/>
</dbReference>
<dbReference type="SUPFAM" id="SSF53790">
    <property type="entry name" value="Tetrapyrrole methylase"/>
    <property type="match status" value="1"/>
</dbReference>
<name>A0A844YUM9_9SPHN</name>
<feature type="domain" description="Sirohaem synthase dimerisation" evidence="7">
    <location>
        <begin position="130"/>
        <end position="185"/>
    </location>
</feature>
<dbReference type="AlphaFoldDB" id="A0A844YUM9"/>
<keyword evidence="9" id="KW-1185">Reference proteome</keyword>
<evidence type="ECO:0000256" key="2">
    <source>
        <dbReference type="ARBA" id="ARBA00012400"/>
    </source>
</evidence>
<dbReference type="InterPro" id="IPR035996">
    <property type="entry name" value="4pyrrol_Methylase_sf"/>
</dbReference>
<keyword evidence="5" id="KW-0627">Porphyrin biosynthesis</keyword>
<dbReference type="EC" id="1.3.1.76" evidence="2"/>
<comment type="pathway">
    <text evidence="1">Porphyrin-containing compound metabolism; siroheme biosynthesis; sirohydrochlorin from precorrin-2: step 1/1.</text>
</comment>
<evidence type="ECO:0000259" key="7">
    <source>
        <dbReference type="Pfam" id="PF10414"/>
    </source>
</evidence>
<evidence type="ECO:0000256" key="6">
    <source>
        <dbReference type="ARBA" id="ARBA00047561"/>
    </source>
</evidence>
<dbReference type="SUPFAM" id="SSF75615">
    <property type="entry name" value="Siroheme synthase middle domains-like"/>
    <property type="match status" value="1"/>
</dbReference>
<protein>
    <recommendedName>
        <fullName evidence="2">precorrin-2 dehydrogenase</fullName>
        <ecNumber evidence="2">1.3.1.76</ecNumber>
    </recommendedName>
</protein>
<organism evidence="8 9">
    <name type="scientific">Alteraurantiacibacter buctensis</name>
    <dbReference type="NCBI Taxonomy" id="1503981"/>
    <lineage>
        <taxon>Bacteria</taxon>
        <taxon>Pseudomonadati</taxon>
        <taxon>Pseudomonadota</taxon>
        <taxon>Alphaproteobacteria</taxon>
        <taxon>Sphingomonadales</taxon>
        <taxon>Erythrobacteraceae</taxon>
        <taxon>Alteraurantiacibacter</taxon>
    </lineage>
</organism>
<dbReference type="InterPro" id="IPR019478">
    <property type="entry name" value="Sirohaem_synthase_dimer_dom"/>
</dbReference>
<dbReference type="InterPro" id="IPR028161">
    <property type="entry name" value="Met8-like"/>
</dbReference>
<sequence>MTMRSLPLFHRIAGQPVVVLGEGDMAEPKRRLVERAGGEVIADLAEGIDRGARLAFIAHNDPAMCEADAIRARCAGLLVNVVDQPALCDFTTPSILDRDPVLLAIGTSGASAGLAKQLRLRLEALLPADLGLLASKLEALRVRLRQVYPTGAERRQALDAALTAGGPLDPLASGAHERAEAWLDGAFRQDAGQRVEIRLASNDPEDLTLRTARLLGSADVVLHDAAVPLAILARARADAKRLVLPAEVPEGAGLVVVLLSAIP</sequence>
<gene>
    <name evidence="8" type="ORF">GRI99_06400</name>
</gene>
<dbReference type="GO" id="GO:0004325">
    <property type="term" value="F:ferrochelatase activity"/>
    <property type="evidence" value="ECO:0007669"/>
    <property type="project" value="InterPro"/>
</dbReference>
<proteinExistence type="predicted"/>
<evidence type="ECO:0000256" key="5">
    <source>
        <dbReference type="ARBA" id="ARBA00023244"/>
    </source>
</evidence>
<accession>A0A844YUM9</accession>
<keyword evidence="4" id="KW-0520">NAD</keyword>
<keyword evidence="3" id="KW-0560">Oxidoreductase</keyword>
<dbReference type="Proteomes" id="UP000466966">
    <property type="component" value="Unassembled WGS sequence"/>
</dbReference>
<dbReference type="GO" id="GO:0008168">
    <property type="term" value="F:methyltransferase activity"/>
    <property type="evidence" value="ECO:0007669"/>
    <property type="project" value="InterPro"/>
</dbReference>
<dbReference type="Gene3D" id="3.30.160.110">
    <property type="entry name" value="Siroheme synthase, domain 2"/>
    <property type="match status" value="1"/>
</dbReference>
<comment type="caution">
    <text evidence="8">The sequence shown here is derived from an EMBL/GenBank/DDBJ whole genome shotgun (WGS) entry which is preliminary data.</text>
</comment>
<dbReference type="GO" id="GO:0019354">
    <property type="term" value="P:siroheme biosynthetic process"/>
    <property type="evidence" value="ECO:0007669"/>
    <property type="project" value="UniProtKB-UniPathway"/>
</dbReference>
<dbReference type="Pfam" id="PF10414">
    <property type="entry name" value="CysG_dimeriser"/>
    <property type="match status" value="1"/>
</dbReference>
<evidence type="ECO:0000256" key="1">
    <source>
        <dbReference type="ARBA" id="ARBA00005010"/>
    </source>
</evidence>
<dbReference type="OrthoDB" id="9815856at2"/>
<reference evidence="8 9" key="1">
    <citation type="submission" date="2019-12" db="EMBL/GenBank/DDBJ databases">
        <title>Genomic-based taxomic classification of the family Erythrobacteraceae.</title>
        <authorList>
            <person name="Xu L."/>
        </authorList>
    </citation>
    <scope>NUCLEOTIDE SEQUENCE [LARGE SCALE GENOMIC DNA]</scope>
    <source>
        <strain evidence="8 9">M0322</strain>
    </source>
</reference>
<dbReference type="InterPro" id="IPR006367">
    <property type="entry name" value="Sirohaem_synthase_N"/>
</dbReference>
<dbReference type="PANTHER" id="PTHR35330">
    <property type="entry name" value="SIROHEME BIOSYNTHESIS PROTEIN MET8"/>
    <property type="match status" value="1"/>
</dbReference>
<dbReference type="GO" id="GO:0043115">
    <property type="term" value="F:precorrin-2 dehydrogenase activity"/>
    <property type="evidence" value="ECO:0007669"/>
    <property type="project" value="UniProtKB-EC"/>
</dbReference>
<evidence type="ECO:0000256" key="4">
    <source>
        <dbReference type="ARBA" id="ARBA00023027"/>
    </source>
</evidence>